<gene>
    <name evidence="1" type="ORF">N657DRAFT_72233</name>
</gene>
<dbReference type="RefSeq" id="XP_062653160.1">
    <property type="nucleotide sequence ID" value="XM_062797516.1"/>
</dbReference>
<dbReference type="EMBL" id="MU853223">
    <property type="protein sequence ID" value="KAK4129389.1"/>
    <property type="molecule type" value="Genomic_DNA"/>
</dbReference>
<evidence type="ECO:0000313" key="1">
    <source>
        <dbReference type="EMBL" id="KAK4129389.1"/>
    </source>
</evidence>
<name>A0AAN6UAY7_9PEZI</name>
<organism evidence="1 2">
    <name type="scientific">Parathielavia appendiculata</name>
    <dbReference type="NCBI Taxonomy" id="2587402"/>
    <lineage>
        <taxon>Eukaryota</taxon>
        <taxon>Fungi</taxon>
        <taxon>Dikarya</taxon>
        <taxon>Ascomycota</taxon>
        <taxon>Pezizomycotina</taxon>
        <taxon>Sordariomycetes</taxon>
        <taxon>Sordariomycetidae</taxon>
        <taxon>Sordariales</taxon>
        <taxon>Chaetomiaceae</taxon>
        <taxon>Parathielavia</taxon>
    </lineage>
</organism>
<reference evidence="1" key="2">
    <citation type="submission" date="2023-05" db="EMBL/GenBank/DDBJ databases">
        <authorList>
            <consortium name="Lawrence Berkeley National Laboratory"/>
            <person name="Steindorff A."/>
            <person name="Hensen N."/>
            <person name="Bonometti L."/>
            <person name="Westerberg I."/>
            <person name="Brannstrom I.O."/>
            <person name="Guillou S."/>
            <person name="Cros-Aarteil S."/>
            <person name="Calhoun S."/>
            <person name="Haridas S."/>
            <person name="Kuo A."/>
            <person name="Mondo S."/>
            <person name="Pangilinan J."/>
            <person name="Riley R."/>
            <person name="Labutti K."/>
            <person name="Andreopoulos B."/>
            <person name="Lipzen A."/>
            <person name="Chen C."/>
            <person name="Yanf M."/>
            <person name="Daum C."/>
            <person name="Ng V."/>
            <person name="Clum A."/>
            <person name="Ohm R."/>
            <person name="Martin F."/>
            <person name="Silar P."/>
            <person name="Natvig D."/>
            <person name="Lalanne C."/>
            <person name="Gautier V."/>
            <person name="Ament-Velasquez S.L."/>
            <person name="Kruys A."/>
            <person name="Hutchinson M.I."/>
            <person name="Powell A.J."/>
            <person name="Barry K."/>
            <person name="Miller A.N."/>
            <person name="Grigoriev I.V."/>
            <person name="Debuchy R."/>
            <person name="Gladieux P."/>
            <person name="Thoren M.H."/>
            <person name="Johannesson H."/>
        </authorList>
    </citation>
    <scope>NUCLEOTIDE SEQUENCE</scope>
    <source>
        <strain evidence="1">CBS 731.68</strain>
    </source>
</reference>
<comment type="caution">
    <text evidence="1">The sequence shown here is derived from an EMBL/GenBank/DDBJ whole genome shotgun (WGS) entry which is preliminary data.</text>
</comment>
<reference evidence="1" key="1">
    <citation type="journal article" date="2023" name="Mol. Phylogenet. Evol.">
        <title>Genome-scale phylogeny and comparative genomics of the fungal order Sordariales.</title>
        <authorList>
            <person name="Hensen N."/>
            <person name="Bonometti L."/>
            <person name="Westerberg I."/>
            <person name="Brannstrom I.O."/>
            <person name="Guillou S."/>
            <person name="Cros-Aarteil S."/>
            <person name="Calhoun S."/>
            <person name="Haridas S."/>
            <person name="Kuo A."/>
            <person name="Mondo S."/>
            <person name="Pangilinan J."/>
            <person name="Riley R."/>
            <person name="LaButti K."/>
            <person name="Andreopoulos B."/>
            <person name="Lipzen A."/>
            <person name="Chen C."/>
            <person name="Yan M."/>
            <person name="Daum C."/>
            <person name="Ng V."/>
            <person name="Clum A."/>
            <person name="Steindorff A."/>
            <person name="Ohm R.A."/>
            <person name="Martin F."/>
            <person name="Silar P."/>
            <person name="Natvig D.O."/>
            <person name="Lalanne C."/>
            <person name="Gautier V."/>
            <person name="Ament-Velasquez S.L."/>
            <person name="Kruys A."/>
            <person name="Hutchinson M.I."/>
            <person name="Powell A.J."/>
            <person name="Barry K."/>
            <person name="Miller A.N."/>
            <person name="Grigoriev I.V."/>
            <person name="Debuchy R."/>
            <person name="Gladieux P."/>
            <person name="Hiltunen Thoren M."/>
            <person name="Johannesson H."/>
        </authorList>
    </citation>
    <scope>NUCLEOTIDE SEQUENCE</scope>
    <source>
        <strain evidence="1">CBS 731.68</strain>
    </source>
</reference>
<dbReference type="AlphaFoldDB" id="A0AAN6UAY7"/>
<evidence type="ECO:0000313" key="2">
    <source>
        <dbReference type="Proteomes" id="UP001302602"/>
    </source>
</evidence>
<dbReference type="GeneID" id="87834295"/>
<sequence length="218" mass="23978">MRACATNLVRQHKPPQTPVGWQKEAAGANIRLCHLHGKLRCAQCFHLAPLSATYKLPFVLQVTVTLEPSWASRGQHSTQDLHDPRAAVGRGDTPFPSGVCHLLTLIVVASNNLPPTASPRKWDSTGIERVGLIRCWYGRADPTDLPSFQVKQITLSAHQVRRQKTGYTAGRAPRRTVAHRPKVSRSGRPHPPCPSVVPCSRIHATPLCREVTVLVVVI</sequence>
<protein>
    <submittedName>
        <fullName evidence="1">Uncharacterized protein</fullName>
    </submittedName>
</protein>
<accession>A0AAN6UAY7</accession>
<keyword evidence="2" id="KW-1185">Reference proteome</keyword>
<dbReference type="Proteomes" id="UP001302602">
    <property type="component" value="Unassembled WGS sequence"/>
</dbReference>
<proteinExistence type="predicted"/>